<dbReference type="Proteomes" id="UP000290439">
    <property type="component" value="Chromosome"/>
</dbReference>
<dbReference type="PANTHER" id="PTHR33371">
    <property type="entry name" value="INTERMEMBRANE PHOSPHOLIPID TRANSPORT SYSTEM BINDING PROTEIN MLAD-RELATED"/>
    <property type="match status" value="1"/>
</dbReference>
<name>A0A4U8WGI8_9NOCA</name>
<protein>
    <submittedName>
        <fullName evidence="4">Virulence factor Mce family protein</fullName>
    </submittedName>
</protein>
<evidence type="ECO:0000313" key="5">
    <source>
        <dbReference type="Proteomes" id="UP000290439"/>
    </source>
</evidence>
<dbReference type="PANTHER" id="PTHR33371:SF15">
    <property type="entry name" value="LIPOPROTEIN LPRN"/>
    <property type="match status" value="1"/>
</dbReference>
<evidence type="ECO:0000256" key="1">
    <source>
        <dbReference type="SAM" id="MobiDB-lite"/>
    </source>
</evidence>
<evidence type="ECO:0000313" key="4">
    <source>
        <dbReference type="EMBL" id="VFB01069.1"/>
    </source>
</evidence>
<reference evidence="4 5" key="1">
    <citation type="submission" date="2019-02" db="EMBL/GenBank/DDBJ databases">
        <authorList>
            <consortium name="Pathogen Informatics"/>
        </authorList>
    </citation>
    <scope>NUCLEOTIDE SEQUENCE [LARGE SCALE GENOMIC DNA]</scope>
    <source>
        <strain evidence="4 5">3012STDY6756504</strain>
    </source>
</reference>
<accession>A0A4U8WGI8</accession>
<feature type="compositionally biased region" description="Low complexity" evidence="1">
    <location>
        <begin position="409"/>
        <end position="423"/>
    </location>
</feature>
<feature type="compositionally biased region" description="Pro residues" evidence="1">
    <location>
        <begin position="396"/>
        <end position="408"/>
    </location>
</feature>
<dbReference type="InterPro" id="IPR003399">
    <property type="entry name" value="Mce/MlaD"/>
</dbReference>
<dbReference type="InterPro" id="IPR052336">
    <property type="entry name" value="MlaD_Phospholipid_Transporter"/>
</dbReference>
<feature type="domain" description="Mammalian cell entry C-terminal" evidence="3">
    <location>
        <begin position="140"/>
        <end position="310"/>
    </location>
</feature>
<dbReference type="Pfam" id="PF02470">
    <property type="entry name" value="MlaD"/>
    <property type="match status" value="1"/>
</dbReference>
<dbReference type="InterPro" id="IPR005693">
    <property type="entry name" value="Mce"/>
</dbReference>
<feature type="region of interest" description="Disordered" evidence="1">
    <location>
        <begin position="371"/>
        <end position="433"/>
    </location>
</feature>
<proteinExistence type="predicted"/>
<evidence type="ECO:0000259" key="2">
    <source>
        <dbReference type="Pfam" id="PF02470"/>
    </source>
</evidence>
<dbReference type="Pfam" id="PF11887">
    <property type="entry name" value="Mce4_CUP1"/>
    <property type="match status" value="1"/>
</dbReference>
<dbReference type="NCBIfam" id="TIGR00996">
    <property type="entry name" value="Mtu_fam_mce"/>
    <property type="match status" value="1"/>
</dbReference>
<dbReference type="AlphaFoldDB" id="A0A4U8WGI8"/>
<gene>
    <name evidence="4" type="ORF">NCTC10797_04880</name>
</gene>
<sequence>MRKPTVRDERSVPSRKRAMRRTAAVAVGLTLTLGVTGCQWDGLNSLPMPGNEGTGEGAYQVRIRMPNVTTLTRNSPVRVDDVAVGTVTGIEVEGWHALVTVSLNPDVVLPANAVAKIGQTSLLGSNHVELGPPQNVAPQGRLSDGDLIPLDRAGAYPTTEQVLSSLSVVLNGGGISQLETITRELNAAFVGNEDEIRDLLPQLNDLTTNLQSQTNDIIAAMAGLDRLGGQLNQQKDLVADAIEQIHPALTVLADRRENITHTLTALGDLSDVTQRIIDNAGDNLKANLAALGPVLQTLADTGNNLTEALKIALTFPFPMKNLGNAIKGDYLNLFMTVDMTGKRLDSNFLTGTPLGGRFGGVEGVLGTFAPDTAGQQGNPLTTPMQPQAGQSGAPAPTIPGLPPIPGLPAIPGLTVPLPGAAAPAPAPEGGQGR</sequence>
<dbReference type="InterPro" id="IPR024516">
    <property type="entry name" value="Mce_C"/>
</dbReference>
<dbReference type="GO" id="GO:0005576">
    <property type="term" value="C:extracellular region"/>
    <property type="evidence" value="ECO:0007669"/>
    <property type="project" value="TreeGrafter"/>
</dbReference>
<dbReference type="EMBL" id="LR215973">
    <property type="protein sequence ID" value="VFB01069.1"/>
    <property type="molecule type" value="Genomic_DNA"/>
</dbReference>
<evidence type="ECO:0000259" key="3">
    <source>
        <dbReference type="Pfam" id="PF11887"/>
    </source>
</evidence>
<organism evidence="4 5">
    <name type="scientific">Nocardia cyriacigeorgica</name>
    <dbReference type="NCBI Taxonomy" id="135487"/>
    <lineage>
        <taxon>Bacteria</taxon>
        <taxon>Bacillati</taxon>
        <taxon>Actinomycetota</taxon>
        <taxon>Actinomycetes</taxon>
        <taxon>Mycobacteriales</taxon>
        <taxon>Nocardiaceae</taxon>
        <taxon>Nocardia</taxon>
    </lineage>
</organism>
<feature type="domain" description="Mce/MlaD" evidence="2">
    <location>
        <begin position="58"/>
        <end position="132"/>
    </location>
</feature>
<feature type="compositionally biased region" description="Polar residues" evidence="1">
    <location>
        <begin position="373"/>
        <end position="390"/>
    </location>
</feature>